<comment type="subcellular location">
    <subcellularLocation>
        <location evidence="1">Membrane</location>
        <topology evidence="1">Multi-pass membrane protein</topology>
    </subcellularLocation>
</comment>
<feature type="transmembrane region" description="Helical" evidence="6">
    <location>
        <begin position="285"/>
        <end position="316"/>
    </location>
</feature>
<dbReference type="PANTHER" id="PTHR11814">
    <property type="entry name" value="SULFATE TRANSPORTER"/>
    <property type="match status" value="1"/>
</dbReference>
<organism evidence="8 9">
    <name type="scientific">Candidula unifasciata</name>
    <dbReference type="NCBI Taxonomy" id="100452"/>
    <lineage>
        <taxon>Eukaryota</taxon>
        <taxon>Metazoa</taxon>
        <taxon>Spiralia</taxon>
        <taxon>Lophotrochozoa</taxon>
        <taxon>Mollusca</taxon>
        <taxon>Gastropoda</taxon>
        <taxon>Heterobranchia</taxon>
        <taxon>Euthyneura</taxon>
        <taxon>Panpulmonata</taxon>
        <taxon>Eupulmonata</taxon>
        <taxon>Stylommatophora</taxon>
        <taxon>Helicina</taxon>
        <taxon>Helicoidea</taxon>
        <taxon>Geomitridae</taxon>
        <taxon>Candidula</taxon>
    </lineage>
</organism>
<keyword evidence="4 6" id="KW-0472">Membrane</keyword>
<evidence type="ECO:0000256" key="6">
    <source>
        <dbReference type="SAM" id="Phobius"/>
    </source>
</evidence>
<dbReference type="Pfam" id="PF00916">
    <property type="entry name" value="Sulfate_transp"/>
    <property type="match status" value="1"/>
</dbReference>
<feature type="transmembrane region" description="Helical" evidence="6">
    <location>
        <begin position="482"/>
        <end position="501"/>
    </location>
</feature>
<feature type="transmembrane region" description="Helical" evidence="6">
    <location>
        <begin position="114"/>
        <end position="134"/>
    </location>
</feature>
<dbReference type="NCBIfam" id="TIGR00815">
    <property type="entry name" value="sulP"/>
    <property type="match status" value="1"/>
</dbReference>
<evidence type="ECO:0000256" key="2">
    <source>
        <dbReference type="ARBA" id="ARBA00022692"/>
    </source>
</evidence>
<dbReference type="Gene3D" id="3.30.750.24">
    <property type="entry name" value="STAS domain"/>
    <property type="match status" value="1"/>
</dbReference>
<name>A0A8S4A6V4_9EUPU</name>
<dbReference type="InterPro" id="IPR001902">
    <property type="entry name" value="SLC26A/SulP_fam"/>
</dbReference>
<dbReference type="Proteomes" id="UP000678393">
    <property type="component" value="Unassembled WGS sequence"/>
</dbReference>
<dbReference type="InterPro" id="IPR002645">
    <property type="entry name" value="STAS_dom"/>
</dbReference>
<dbReference type="CDD" id="cd07042">
    <property type="entry name" value="STAS_SulP_like_sulfate_transporter"/>
    <property type="match status" value="1"/>
</dbReference>
<gene>
    <name evidence="8" type="ORF">CUNI_LOCUS21556</name>
</gene>
<dbReference type="GO" id="GO:0016020">
    <property type="term" value="C:membrane"/>
    <property type="evidence" value="ECO:0007669"/>
    <property type="project" value="UniProtKB-SubCell"/>
</dbReference>
<feature type="transmembrane region" description="Helical" evidence="6">
    <location>
        <begin position="328"/>
        <end position="348"/>
    </location>
</feature>
<evidence type="ECO:0000313" key="8">
    <source>
        <dbReference type="EMBL" id="CAG5135998.1"/>
    </source>
</evidence>
<evidence type="ECO:0000313" key="9">
    <source>
        <dbReference type="Proteomes" id="UP000678393"/>
    </source>
</evidence>
<reference evidence="8" key="1">
    <citation type="submission" date="2021-04" db="EMBL/GenBank/DDBJ databases">
        <authorList>
            <consortium name="Molecular Ecology Group"/>
        </authorList>
    </citation>
    <scope>NUCLEOTIDE SEQUENCE</scope>
</reference>
<evidence type="ECO:0000256" key="3">
    <source>
        <dbReference type="ARBA" id="ARBA00022989"/>
    </source>
</evidence>
<dbReference type="InterPro" id="IPR036513">
    <property type="entry name" value="STAS_dom_sf"/>
</dbReference>
<sequence length="844" mass="94317">MSAEDSLKGQAQFMGQKRRRSSCPSVSGPGTQLLVSHCVRSCVRSYVRFCVRFCVIFGARLCVRAGVRLCIDLTTVLERIKRNLYCSNRRLWKLTTTYIPLVKYCRYYKLRENALTDFMAGLTVGIIHIPQALAFGQLSSVKIENGLFTSLWPVIVYVFFGTSAHVSMGTSAVISILTAATVDREGQAWAANKPWIMNQTINGTKLDDIPEYLDFKVELAMGVTLISGIMMIVMGFLKLGFITAYLSESFFTAFTSAAAVHIGVSQLPAMLGIKIDRSSGAFKIVVTLIALFSNITSANVAAIICSVVSCAIIWLVKECINERFKHRLYVPIPIELFLVIFATMASYFGSFREQFGVGVVGTIPSTIPTPTVPLEGLKRAPNYAVDCFILAILIFANTIAMAKICAKKHNYEVDDSQEMLAYGLCNTLSSFFYCFPSSVAPPRSMVASSMNARTTLNGIVSAILMLFIILFISRLFAELPKAVLGAIIFIALKGLFIQILDGRKFWRINKFDFAIWFFTFFATVFLDIDLGLGIGVAVSLITVVFQTQFARGYKEGYTKTDPVLVEHKRYKDSSEIPGIKIFRFQSSLYFANAEIFRNTLYRCTVNPRKLLKGLKKREKRLARDNNQRIAEGLPPEQRRNSIMMGDAGLASRDSSSNLQTNPTGESEKTLAVRINNNENGQTEKSYSMNQDTYVKKQDNGFSEGAKRRESTISINFDEFLEDPDDGDELFTDEVLRQMRKIHHVIVDCVTINYLDASGANVLSHIYTEYAHVNIKLFLAGCSLDMRNAMEHAGVFAKIPKDHLFIDVHDAVAVAKPQRTLPLPEEALEDFSDEEATEDSYITRM</sequence>
<feature type="transmembrane region" description="Helical" evidence="6">
    <location>
        <begin position="219"/>
        <end position="244"/>
    </location>
</feature>
<protein>
    <recommendedName>
        <fullName evidence="7">STAS domain-containing protein</fullName>
    </recommendedName>
</protein>
<dbReference type="Pfam" id="PF01740">
    <property type="entry name" value="STAS"/>
    <property type="match status" value="1"/>
</dbReference>
<evidence type="ECO:0000259" key="7">
    <source>
        <dbReference type="PROSITE" id="PS50801"/>
    </source>
</evidence>
<feature type="compositionally biased region" description="Polar residues" evidence="5">
    <location>
        <begin position="652"/>
        <end position="664"/>
    </location>
</feature>
<feature type="region of interest" description="Disordered" evidence="5">
    <location>
        <begin position="1"/>
        <end position="28"/>
    </location>
</feature>
<feature type="transmembrane region" description="Helical" evidence="6">
    <location>
        <begin position="383"/>
        <end position="404"/>
    </location>
</feature>
<keyword evidence="2 6" id="KW-0812">Transmembrane</keyword>
<feature type="transmembrane region" description="Helical" evidence="6">
    <location>
        <begin position="154"/>
        <end position="177"/>
    </location>
</feature>
<evidence type="ECO:0000256" key="5">
    <source>
        <dbReference type="SAM" id="MobiDB-lite"/>
    </source>
</evidence>
<keyword evidence="9" id="KW-1185">Reference proteome</keyword>
<keyword evidence="3 6" id="KW-1133">Transmembrane helix</keyword>
<accession>A0A8S4A6V4</accession>
<comment type="caution">
    <text evidence="8">The sequence shown here is derived from an EMBL/GenBank/DDBJ whole genome shotgun (WGS) entry which is preliminary data.</text>
</comment>
<evidence type="ECO:0000256" key="1">
    <source>
        <dbReference type="ARBA" id="ARBA00004141"/>
    </source>
</evidence>
<dbReference type="GO" id="GO:0055085">
    <property type="term" value="P:transmembrane transport"/>
    <property type="evidence" value="ECO:0007669"/>
    <property type="project" value="InterPro"/>
</dbReference>
<dbReference type="InterPro" id="IPR011547">
    <property type="entry name" value="SLC26A/SulP_dom"/>
</dbReference>
<dbReference type="PROSITE" id="PS50801">
    <property type="entry name" value="STAS"/>
    <property type="match status" value="1"/>
</dbReference>
<dbReference type="OrthoDB" id="288203at2759"/>
<dbReference type="EMBL" id="CAJHNH020008477">
    <property type="protein sequence ID" value="CAG5135998.1"/>
    <property type="molecule type" value="Genomic_DNA"/>
</dbReference>
<dbReference type="SUPFAM" id="SSF52091">
    <property type="entry name" value="SpoIIaa-like"/>
    <property type="match status" value="1"/>
</dbReference>
<evidence type="ECO:0000256" key="4">
    <source>
        <dbReference type="ARBA" id="ARBA00023136"/>
    </source>
</evidence>
<feature type="transmembrane region" description="Helical" evidence="6">
    <location>
        <begin position="513"/>
        <end position="545"/>
    </location>
</feature>
<feature type="domain" description="STAS" evidence="7">
    <location>
        <begin position="569"/>
        <end position="814"/>
    </location>
</feature>
<proteinExistence type="predicted"/>
<dbReference type="AlphaFoldDB" id="A0A8S4A6V4"/>
<feature type="region of interest" description="Disordered" evidence="5">
    <location>
        <begin position="647"/>
        <end position="668"/>
    </location>
</feature>
<feature type="transmembrane region" description="Helical" evidence="6">
    <location>
        <begin position="456"/>
        <end position="476"/>
    </location>
</feature>